<dbReference type="Proteomes" id="UP000799421">
    <property type="component" value="Unassembled WGS sequence"/>
</dbReference>
<evidence type="ECO:0000256" key="1">
    <source>
        <dbReference type="SAM" id="MobiDB-lite"/>
    </source>
</evidence>
<sequence length="566" mass="64380">MKPAETNSSHDQSEKIARRVKLEFDSFKNAWHGVQEKKIGVEELEGQHLVEMEQQGREIEQLDHIVTAVQSLCVSDPSYSAYGADGADGSDGVSTASEEWQQKSKVLEELQERYLHAIERYDLGDAAVAAIVPRLKATLEGCNLLEEPCPLVDDLKRLKPLLGMTDTKRDLVEDGLSMDPHRRHKDKWATTPYETMMHTIWLPKVRSVVANWDVRNTDILTAFVESWRPLLPSFVHTALFDQIIVPRLTVALQEWQPRPRSRHSRTVEPQRWIFPWLQHLPDHHLDPKSQDGLLAQVKRRLGQILSRWHASDGILPDLQDWHRLLGPELDQILLRNLLPRLSSHLSHKLEINPTKQDLQPLEDVLAWSGYFKPNALARLLVAKLFPKWLSTLHRWLTVEDADFDKIGEWFTWWQKQLPRSLSDHPEIQNQWEIGTNMISDALDLIDKSAPMNELPPPPAVPEPPLFKSPKKSKSPASAPADAAQQPNFKDVVEDWCANEGLHMAPLREAHQKTGLPLFRITASASGRGGVIVYFQDDVVWAQHKGNRSAYEMIGLGDELVSRAGGK</sequence>
<evidence type="ECO:0000313" key="4">
    <source>
        <dbReference type="Proteomes" id="UP000799421"/>
    </source>
</evidence>
<feature type="compositionally biased region" description="Pro residues" evidence="1">
    <location>
        <begin position="453"/>
        <end position="466"/>
    </location>
</feature>
<feature type="compositionally biased region" description="Low complexity" evidence="1">
    <location>
        <begin position="474"/>
        <end position="486"/>
    </location>
</feature>
<accession>A0A6A7C080</accession>
<protein>
    <submittedName>
        <fullName evidence="3">TFP11-domain-containing protein</fullName>
    </submittedName>
</protein>
<dbReference type="GO" id="GO:0071008">
    <property type="term" value="C:U2-type post-mRNA release spliceosomal complex"/>
    <property type="evidence" value="ECO:0007669"/>
    <property type="project" value="TreeGrafter"/>
</dbReference>
<feature type="region of interest" description="Disordered" evidence="1">
    <location>
        <begin position="449"/>
        <end position="486"/>
    </location>
</feature>
<name>A0A6A7C080_9PEZI</name>
<dbReference type="PANTHER" id="PTHR23329:SF1">
    <property type="entry name" value="TUFTELIN-INTERACTING PROTEIN 11"/>
    <property type="match status" value="1"/>
</dbReference>
<evidence type="ECO:0000313" key="3">
    <source>
        <dbReference type="EMBL" id="KAF2860627.1"/>
    </source>
</evidence>
<reference evidence="3" key="1">
    <citation type="journal article" date="2020" name="Stud. Mycol.">
        <title>101 Dothideomycetes genomes: a test case for predicting lifestyles and emergence of pathogens.</title>
        <authorList>
            <person name="Haridas S."/>
            <person name="Albert R."/>
            <person name="Binder M."/>
            <person name="Bloem J."/>
            <person name="Labutti K."/>
            <person name="Salamov A."/>
            <person name="Andreopoulos B."/>
            <person name="Baker S."/>
            <person name="Barry K."/>
            <person name="Bills G."/>
            <person name="Bluhm B."/>
            <person name="Cannon C."/>
            <person name="Castanera R."/>
            <person name="Culley D."/>
            <person name="Daum C."/>
            <person name="Ezra D."/>
            <person name="Gonzalez J."/>
            <person name="Henrissat B."/>
            <person name="Kuo A."/>
            <person name="Liang C."/>
            <person name="Lipzen A."/>
            <person name="Lutzoni F."/>
            <person name="Magnuson J."/>
            <person name="Mondo S."/>
            <person name="Nolan M."/>
            <person name="Ohm R."/>
            <person name="Pangilinan J."/>
            <person name="Park H.-J."/>
            <person name="Ramirez L."/>
            <person name="Alfaro M."/>
            <person name="Sun H."/>
            <person name="Tritt A."/>
            <person name="Yoshinaga Y."/>
            <person name="Zwiers L.-H."/>
            <person name="Turgeon B."/>
            <person name="Goodwin S."/>
            <person name="Spatafora J."/>
            <person name="Crous P."/>
            <person name="Grigoriev I."/>
        </authorList>
    </citation>
    <scope>NUCLEOTIDE SEQUENCE</scope>
    <source>
        <strain evidence="3">CBS 480.64</strain>
    </source>
</reference>
<dbReference type="InterPro" id="IPR045211">
    <property type="entry name" value="TFP11/STIP/Ntr1"/>
</dbReference>
<dbReference type="InterPro" id="IPR022783">
    <property type="entry name" value="GCFC_dom"/>
</dbReference>
<proteinExistence type="predicted"/>
<evidence type="ECO:0000259" key="2">
    <source>
        <dbReference type="Pfam" id="PF07842"/>
    </source>
</evidence>
<dbReference type="GO" id="GO:0000390">
    <property type="term" value="P:spliceosomal complex disassembly"/>
    <property type="evidence" value="ECO:0007669"/>
    <property type="project" value="InterPro"/>
</dbReference>
<dbReference type="EMBL" id="MU005979">
    <property type="protein sequence ID" value="KAF2860627.1"/>
    <property type="molecule type" value="Genomic_DNA"/>
</dbReference>
<dbReference type="OrthoDB" id="4822at2759"/>
<dbReference type="Pfam" id="PF07842">
    <property type="entry name" value="GCFC"/>
    <property type="match status" value="1"/>
</dbReference>
<keyword evidence="4" id="KW-1185">Reference proteome</keyword>
<feature type="domain" description="GCF C-terminal" evidence="2">
    <location>
        <begin position="103"/>
        <end position="392"/>
    </location>
</feature>
<organism evidence="3 4">
    <name type="scientific">Piedraia hortae CBS 480.64</name>
    <dbReference type="NCBI Taxonomy" id="1314780"/>
    <lineage>
        <taxon>Eukaryota</taxon>
        <taxon>Fungi</taxon>
        <taxon>Dikarya</taxon>
        <taxon>Ascomycota</taxon>
        <taxon>Pezizomycotina</taxon>
        <taxon>Dothideomycetes</taxon>
        <taxon>Dothideomycetidae</taxon>
        <taxon>Capnodiales</taxon>
        <taxon>Piedraiaceae</taxon>
        <taxon>Piedraia</taxon>
    </lineage>
</organism>
<dbReference type="PANTHER" id="PTHR23329">
    <property type="entry name" value="TUFTELIN-INTERACTING PROTEIN 11-RELATED"/>
    <property type="match status" value="1"/>
</dbReference>
<dbReference type="AlphaFoldDB" id="A0A6A7C080"/>
<gene>
    <name evidence="3" type="ORF">K470DRAFT_257638</name>
</gene>